<protein>
    <submittedName>
        <fullName evidence="1">DUF488 family protein</fullName>
    </submittedName>
</protein>
<dbReference type="AlphaFoldDB" id="A0A367FD00"/>
<dbReference type="PANTHER" id="PTHR36849:SF1">
    <property type="entry name" value="CYTOPLASMIC PROTEIN"/>
    <property type="match status" value="1"/>
</dbReference>
<dbReference type="PANTHER" id="PTHR36849">
    <property type="entry name" value="CYTOPLASMIC PROTEIN-RELATED"/>
    <property type="match status" value="1"/>
</dbReference>
<keyword evidence="2" id="KW-1185">Reference proteome</keyword>
<dbReference type="Proteomes" id="UP000252914">
    <property type="component" value="Unassembled WGS sequence"/>
</dbReference>
<dbReference type="EMBL" id="QOIN01000028">
    <property type="protein sequence ID" value="RCG27789.1"/>
    <property type="molecule type" value="Genomic_DNA"/>
</dbReference>
<dbReference type="Pfam" id="PF22752">
    <property type="entry name" value="DUF488-N3i"/>
    <property type="match status" value="1"/>
</dbReference>
<comment type="caution">
    <text evidence="1">The sequence shown here is derived from an EMBL/GenBank/DDBJ whole genome shotgun (WGS) entry which is preliminary data.</text>
</comment>
<proteinExistence type="predicted"/>
<gene>
    <name evidence="1" type="ORF">DTL70_04860</name>
</gene>
<evidence type="ECO:0000313" key="1">
    <source>
        <dbReference type="EMBL" id="RCG27789.1"/>
    </source>
</evidence>
<evidence type="ECO:0000313" key="2">
    <source>
        <dbReference type="Proteomes" id="UP000252914"/>
    </source>
</evidence>
<dbReference type="InterPro" id="IPR052552">
    <property type="entry name" value="YeaO-like"/>
</dbReference>
<dbReference type="RefSeq" id="WP_114020695.1">
    <property type="nucleotide sequence ID" value="NZ_JBEYTF010000039.1"/>
</dbReference>
<reference evidence="1 2" key="1">
    <citation type="submission" date="2018-06" db="EMBL/GenBank/DDBJ databases">
        <title>Streptomyces reniochalinae sp. nov. and Streptomyces diacarnus sp. nov. from marine sponges.</title>
        <authorList>
            <person name="Li L."/>
        </authorList>
    </citation>
    <scope>NUCLEOTIDE SEQUENCE [LARGE SCALE GENOMIC DNA]</scope>
    <source>
        <strain evidence="1 2">LHW51701</strain>
    </source>
</reference>
<sequence>MAAKKKPKIQVRRVYEEPRPDSDGVRVLVDRVWPRGESKEKAALDDWNKDVAPSTELRKWYRHDPDRYDDFARRYRAELATEEGGRALGALLETASGAGTLTLVTAVKDPSIGHTRVLEEELKDRL</sequence>
<accession>A0A367FD00</accession>
<name>A0A367FD00_9ACTN</name>
<organism evidence="1 2">
    <name type="scientific">Streptomyces diacarni</name>
    <dbReference type="NCBI Taxonomy" id="2800381"/>
    <lineage>
        <taxon>Bacteria</taxon>
        <taxon>Bacillati</taxon>
        <taxon>Actinomycetota</taxon>
        <taxon>Actinomycetes</taxon>
        <taxon>Kitasatosporales</taxon>
        <taxon>Streptomycetaceae</taxon>
        <taxon>Streptomyces</taxon>
    </lineage>
</organism>